<evidence type="ECO:0000256" key="1">
    <source>
        <dbReference type="SAM" id="MobiDB-lite"/>
    </source>
</evidence>
<dbReference type="InterPro" id="IPR054508">
    <property type="entry name" value="PIR1-like_C"/>
</dbReference>
<comment type="caution">
    <text evidence="4">The sequence shown here is derived from an EMBL/GenBank/DDBJ whole genome shotgun (WGS) entry which is preliminary data.</text>
</comment>
<feature type="region of interest" description="Disordered" evidence="1">
    <location>
        <begin position="148"/>
        <end position="179"/>
    </location>
</feature>
<organism evidence="4 5">
    <name type="scientific">Amylocarpus encephaloides</name>
    <dbReference type="NCBI Taxonomy" id="45428"/>
    <lineage>
        <taxon>Eukaryota</taxon>
        <taxon>Fungi</taxon>
        <taxon>Dikarya</taxon>
        <taxon>Ascomycota</taxon>
        <taxon>Pezizomycotina</taxon>
        <taxon>Leotiomycetes</taxon>
        <taxon>Helotiales</taxon>
        <taxon>Helotiales incertae sedis</taxon>
        <taxon>Amylocarpus</taxon>
    </lineage>
</organism>
<name>A0A9P8C0J3_9HELO</name>
<proteinExistence type="predicted"/>
<reference evidence="4" key="1">
    <citation type="journal article" date="2021" name="IMA Fungus">
        <title>Genomic characterization of three marine fungi, including Emericellopsis atlantica sp. nov. with signatures of a generalist lifestyle and marine biomass degradation.</title>
        <authorList>
            <person name="Hagestad O.C."/>
            <person name="Hou L."/>
            <person name="Andersen J.H."/>
            <person name="Hansen E.H."/>
            <person name="Altermark B."/>
            <person name="Li C."/>
            <person name="Kuhnert E."/>
            <person name="Cox R.J."/>
            <person name="Crous P.W."/>
            <person name="Spatafora J.W."/>
            <person name="Lail K."/>
            <person name="Amirebrahimi M."/>
            <person name="Lipzen A."/>
            <person name="Pangilinan J."/>
            <person name="Andreopoulos W."/>
            <person name="Hayes R.D."/>
            <person name="Ng V."/>
            <person name="Grigoriev I.V."/>
            <person name="Jackson S.A."/>
            <person name="Sutton T.D.S."/>
            <person name="Dobson A.D.W."/>
            <person name="Rama T."/>
        </authorList>
    </citation>
    <scope>NUCLEOTIDE SEQUENCE</scope>
    <source>
        <strain evidence="4">TRa018bII</strain>
    </source>
</reference>
<feature type="domain" description="Ubiquitin 3 binding protein But2 C-terminal" evidence="2">
    <location>
        <begin position="190"/>
        <end position="329"/>
    </location>
</feature>
<feature type="compositionally biased region" description="Low complexity" evidence="1">
    <location>
        <begin position="153"/>
        <end position="164"/>
    </location>
</feature>
<protein>
    <submittedName>
        <fullName evidence="4">GPI anchored cell wall protein</fullName>
    </submittedName>
</protein>
<dbReference type="PANTHER" id="PTHR39613:SF1">
    <property type="entry name" value="ANCHORED CELL WALL PROTEIN, PUTATIVE (AFU_ORTHOLOGUE AFUA_4G08960)-RELATED"/>
    <property type="match status" value="1"/>
</dbReference>
<dbReference type="EMBL" id="MU251793">
    <property type="protein sequence ID" value="KAG9229274.1"/>
    <property type="molecule type" value="Genomic_DNA"/>
</dbReference>
<evidence type="ECO:0000259" key="3">
    <source>
        <dbReference type="Pfam" id="PF22799"/>
    </source>
</evidence>
<dbReference type="InterPro" id="IPR018620">
    <property type="entry name" value="Ubiquitin3-bd_protein_But2_C"/>
</dbReference>
<dbReference type="Pfam" id="PF22799">
    <property type="entry name" value="PIR1-like_C"/>
    <property type="match status" value="1"/>
</dbReference>
<keyword evidence="5" id="KW-1185">Reference proteome</keyword>
<dbReference type="AlphaFoldDB" id="A0A9P8C0J3"/>
<feature type="compositionally biased region" description="Polar residues" evidence="1">
    <location>
        <begin position="165"/>
        <end position="179"/>
    </location>
</feature>
<gene>
    <name evidence="4" type="ORF">BJ875DRAFT_475355</name>
</gene>
<evidence type="ECO:0000313" key="4">
    <source>
        <dbReference type="EMBL" id="KAG9229274.1"/>
    </source>
</evidence>
<feature type="domain" description="Cell wall mannoprotein PIR1-like C-terminal" evidence="3">
    <location>
        <begin position="62"/>
        <end position="135"/>
    </location>
</feature>
<accession>A0A9P8C0J3</accession>
<sequence length="339" mass="35195">MKSAFAATAFGLGASAATLPRDMCMFTLTTSGGQSGVLGQLGDGQNRVGGNLPTGSYSINNGQITDAMDRGCILTAPTTQLQCDVGATPTGSFSIGSNGELSHSGSSTFYACPASETEYNIYATPVDGQTKCVEVHLTASGCYVTQPPPPPATTMATKTMTSQPNSPSSTAGGSSLNTNSCPGNLNGPYQFPHLIVPVSKSTPNTAYGTQYNGQISSDISTIFNFDIPASYTGTCSLVFLFPKQDQLETSSFTCSGDGKFDFKQLNHVASQSTTYANQGDSMADYGRFTAMPGSSTVVATFPCPAGQAVSYEMSAVSGTSLEYFQDYNPSPIGAYITTC</sequence>
<evidence type="ECO:0000313" key="5">
    <source>
        <dbReference type="Proteomes" id="UP000824998"/>
    </source>
</evidence>
<evidence type="ECO:0000259" key="2">
    <source>
        <dbReference type="Pfam" id="PF09792"/>
    </source>
</evidence>
<dbReference type="Proteomes" id="UP000824998">
    <property type="component" value="Unassembled WGS sequence"/>
</dbReference>
<dbReference type="PANTHER" id="PTHR39613">
    <property type="entry name" value="ANCHORED CELL WALL PROTEIN, PUTATIVE (AFU_ORTHOLOGUE AFUA_4G08960)-RELATED"/>
    <property type="match status" value="1"/>
</dbReference>
<dbReference type="Pfam" id="PF09792">
    <property type="entry name" value="But2"/>
    <property type="match status" value="1"/>
</dbReference>
<dbReference type="OrthoDB" id="4657524at2759"/>